<evidence type="ECO:0000313" key="2">
    <source>
        <dbReference type="EMBL" id="PKU43576.1"/>
    </source>
</evidence>
<evidence type="ECO:0000313" key="3">
    <source>
        <dbReference type="Proteomes" id="UP000233556"/>
    </source>
</evidence>
<dbReference type="OrthoDB" id="416454at2759"/>
<gene>
    <name evidence="2" type="ORF">llap_6124</name>
</gene>
<evidence type="ECO:0008006" key="4">
    <source>
        <dbReference type="Google" id="ProtNLM"/>
    </source>
</evidence>
<protein>
    <recommendedName>
        <fullName evidence="4">Rna-directed dna polymerase from mobile element jockey-like</fullName>
    </recommendedName>
</protein>
<organism evidence="2 3">
    <name type="scientific">Limosa lapponica baueri</name>
    <dbReference type="NCBI Taxonomy" id="1758121"/>
    <lineage>
        <taxon>Eukaryota</taxon>
        <taxon>Metazoa</taxon>
        <taxon>Chordata</taxon>
        <taxon>Craniata</taxon>
        <taxon>Vertebrata</taxon>
        <taxon>Euteleostomi</taxon>
        <taxon>Archelosauria</taxon>
        <taxon>Archosauria</taxon>
        <taxon>Dinosauria</taxon>
        <taxon>Saurischia</taxon>
        <taxon>Theropoda</taxon>
        <taxon>Coelurosauria</taxon>
        <taxon>Aves</taxon>
        <taxon>Neognathae</taxon>
        <taxon>Neoaves</taxon>
        <taxon>Charadriiformes</taxon>
        <taxon>Scolopacidae</taxon>
        <taxon>Limosa</taxon>
    </lineage>
</organism>
<name>A0A2I0UBY8_LIMLA</name>
<reference evidence="3" key="1">
    <citation type="submission" date="2017-11" db="EMBL/GenBank/DDBJ databases">
        <authorList>
            <person name="Lima N.C."/>
            <person name="Parody-Merino A.M."/>
            <person name="Battley P.F."/>
            <person name="Fidler A.E."/>
            <person name="Prosdocimi F."/>
        </authorList>
    </citation>
    <scope>NUCLEOTIDE SEQUENCE [LARGE SCALE GENOMIC DNA]</scope>
</reference>
<dbReference type="EMBL" id="KZ505888">
    <property type="protein sequence ID" value="PKU43576.1"/>
    <property type="molecule type" value="Genomic_DNA"/>
</dbReference>
<keyword evidence="3" id="KW-1185">Reference proteome</keyword>
<keyword evidence="1" id="KW-0732">Signal</keyword>
<dbReference type="Proteomes" id="UP000233556">
    <property type="component" value="Unassembled WGS sequence"/>
</dbReference>
<feature type="chain" id="PRO_5014141718" description="Rna-directed dna polymerase from mobile element jockey-like" evidence="1">
    <location>
        <begin position="28"/>
        <end position="157"/>
    </location>
</feature>
<sequence length="157" mass="17717">MSKWRPVTSGVLQGSVWGLMLFNTCVGNMDGGIDCTFSEFADDTKLCGAVNTLEGRDAIQRDLDRLERLGGEWFESSPEERDLEVVVDEKLTMSRQCVLTAQKANCILSCIKRTVASRSREVILLLSSTPVRPHLEYCLQLWGPQHKDMDLLEQRPQ</sequence>
<proteinExistence type="predicted"/>
<accession>A0A2I0UBY8</accession>
<reference evidence="3" key="2">
    <citation type="submission" date="2017-12" db="EMBL/GenBank/DDBJ databases">
        <title>Genome sequence of the Bar-tailed Godwit (Limosa lapponica baueri).</title>
        <authorList>
            <person name="Lima N.C.B."/>
            <person name="Parody-Merino A.M."/>
            <person name="Battley P.F."/>
            <person name="Fidler A.E."/>
            <person name="Prosdocimi F."/>
        </authorList>
    </citation>
    <scope>NUCLEOTIDE SEQUENCE [LARGE SCALE GENOMIC DNA]</scope>
</reference>
<dbReference type="PANTHER" id="PTHR33332">
    <property type="entry name" value="REVERSE TRANSCRIPTASE DOMAIN-CONTAINING PROTEIN"/>
    <property type="match status" value="1"/>
</dbReference>
<dbReference type="AlphaFoldDB" id="A0A2I0UBY8"/>
<feature type="signal peptide" evidence="1">
    <location>
        <begin position="1"/>
        <end position="27"/>
    </location>
</feature>
<evidence type="ECO:0000256" key="1">
    <source>
        <dbReference type="SAM" id="SignalP"/>
    </source>
</evidence>